<dbReference type="GO" id="GO:1904680">
    <property type="term" value="F:peptide transmembrane transporter activity"/>
    <property type="evidence" value="ECO:0007669"/>
    <property type="project" value="TreeGrafter"/>
</dbReference>
<dbReference type="Pfam" id="PF00496">
    <property type="entry name" value="SBP_bac_5"/>
    <property type="match status" value="1"/>
</dbReference>
<dbReference type="PROSITE" id="PS51257">
    <property type="entry name" value="PROKAR_LIPOPROTEIN"/>
    <property type="match status" value="1"/>
</dbReference>
<evidence type="ECO:0000313" key="5">
    <source>
        <dbReference type="EMBL" id="AGU47607.1"/>
    </source>
</evidence>
<reference evidence="5 6" key="1">
    <citation type="submission" date="2012-10" db="EMBL/GenBank/DDBJ databases">
        <title>Genome sequence of Variovorax paradoxus B4.</title>
        <authorList>
            <person name="Schuldes J."/>
            <person name="Brandt U."/>
            <person name="Hiessl S."/>
            <person name="Wuebbeler J.H."/>
            <person name="Thuermer A."/>
            <person name="Steinbuechel A."/>
            <person name="Daniel R."/>
        </authorList>
    </citation>
    <scope>NUCLEOTIDE SEQUENCE [LARGE SCALE GENOMIC DNA]</scope>
    <source>
        <strain evidence="5 6">B4</strain>
    </source>
</reference>
<name>T1X3Z4_VARPD</name>
<dbReference type="OrthoDB" id="9801799at2"/>
<comment type="similarity">
    <text evidence="1">Belongs to the bacterial solute-binding protein 5 family.</text>
</comment>
<evidence type="ECO:0000256" key="1">
    <source>
        <dbReference type="ARBA" id="ARBA00005695"/>
    </source>
</evidence>
<evidence type="ECO:0000256" key="3">
    <source>
        <dbReference type="SAM" id="SignalP"/>
    </source>
</evidence>
<dbReference type="Gene3D" id="3.40.190.10">
    <property type="entry name" value="Periplasmic binding protein-like II"/>
    <property type="match status" value="1"/>
</dbReference>
<evidence type="ECO:0000313" key="6">
    <source>
        <dbReference type="Proteomes" id="UP000016223"/>
    </source>
</evidence>
<dbReference type="EMBL" id="CP003911">
    <property type="protein sequence ID" value="AGU47607.1"/>
    <property type="molecule type" value="Genomic_DNA"/>
</dbReference>
<organism evidence="5 6">
    <name type="scientific">Variovorax paradoxus B4</name>
    <dbReference type="NCBI Taxonomy" id="1246301"/>
    <lineage>
        <taxon>Bacteria</taxon>
        <taxon>Pseudomonadati</taxon>
        <taxon>Pseudomonadota</taxon>
        <taxon>Betaproteobacteria</taxon>
        <taxon>Burkholderiales</taxon>
        <taxon>Comamonadaceae</taxon>
        <taxon>Variovorax</taxon>
    </lineage>
</organism>
<dbReference type="SUPFAM" id="SSF53850">
    <property type="entry name" value="Periplasmic binding protein-like II"/>
    <property type="match status" value="1"/>
</dbReference>
<dbReference type="PATRIC" id="fig|1246301.3.peg.490"/>
<dbReference type="Gene3D" id="3.10.105.10">
    <property type="entry name" value="Dipeptide-binding Protein, Domain 3"/>
    <property type="match status" value="1"/>
</dbReference>
<dbReference type="GO" id="GO:0043190">
    <property type="term" value="C:ATP-binding cassette (ABC) transporter complex"/>
    <property type="evidence" value="ECO:0007669"/>
    <property type="project" value="InterPro"/>
</dbReference>
<dbReference type="GO" id="GO:0042938">
    <property type="term" value="P:dipeptide transport"/>
    <property type="evidence" value="ECO:0007669"/>
    <property type="project" value="TreeGrafter"/>
</dbReference>
<dbReference type="RefSeq" id="WP_021005169.1">
    <property type="nucleotide sequence ID" value="NC_022247.1"/>
</dbReference>
<dbReference type="PIRSF" id="PIRSF002741">
    <property type="entry name" value="MppA"/>
    <property type="match status" value="1"/>
</dbReference>
<keyword evidence="2 3" id="KW-0732">Signal</keyword>
<dbReference type="PANTHER" id="PTHR30290">
    <property type="entry name" value="PERIPLASMIC BINDING COMPONENT OF ABC TRANSPORTER"/>
    <property type="match status" value="1"/>
</dbReference>
<dbReference type="Proteomes" id="UP000016223">
    <property type="component" value="Chromosome 1"/>
</dbReference>
<dbReference type="AlphaFoldDB" id="T1X3Z4"/>
<feature type="signal peptide" evidence="3">
    <location>
        <begin position="1"/>
        <end position="35"/>
    </location>
</feature>
<dbReference type="GO" id="GO:0030288">
    <property type="term" value="C:outer membrane-bounded periplasmic space"/>
    <property type="evidence" value="ECO:0007669"/>
    <property type="project" value="TreeGrafter"/>
</dbReference>
<sequence length="544" mass="60841">MKTQPFVSRRSPRLAALLAPTALAVLALACGTVSAKTLVYCSEGSPENFYPGVNTTGTSFDVTTQVYNTIVEFERGGTKVVPGLAEKWDISADGTQYTFHLRKGVKWHSTSKSFKPTRDFNADDFIFMLERQWKESDPFFKVTSQNHSYFNDMGMPKLLKSVDRIDDLTVEITLNQAEAPFLANLAMQYAGIQSKEYAIAMLKAGTPEKVDQDPIGTGPFYLVQYQKDAVIRFKAFPQYWGGKAKIDDLVFAITPDASVRWAKLQKGECHVMPYPNPADLDAIRKDPNVQVLEQPGLNVGYLSYNTTKKPFDDVRVRKAINMAINKKAIIDGVYLSTGVAAKNPIPPTMWSYNDAVKDDPYDPEAAKKLLAQAGFPDGFSTDLWAMPVQRPYNPNAKRIAELMQADLAKINVKAEIKSFEWGEYRKRLQAGEHQMGMLGWTGDNGDPDNFLYTLLGCASAKSASGSNISKFCYQPYEDLVLKAKSATRQADRDALYKKAQVIFKEQAPWFTIAHAVQLKPVRKEVVDFKLSPFGRHTFYGVDIK</sequence>
<dbReference type="KEGG" id="vpd:VAPA_1c04770"/>
<feature type="chain" id="PRO_5004596058" evidence="3">
    <location>
        <begin position="36"/>
        <end position="544"/>
    </location>
</feature>
<dbReference type="CDD" id="cd08493">
    <property type="entry name" value="PBP2_DppA_like"/>
    <property type="match status" value="1"/>
</dbReference>
<dbReference type="Gene3D" id="3.90.76.10">
    <property type="entry name" value="Dipeptide-binding Protein, Domain 1"/>
    <property type="match status" value="1"/>
</dbReference>
<protein>
    <submittedName>
        <fullName evidence="5">Dipeptide ABC transporter, dipeptide-binding protein DppA</fullName>
    </submittedName>
</protein>
<dbReference type="PANTHER" id="PTHR30290:SF38">
    <property type="entry name" value="D,D-DIPEPTIDE-BINDING PERIPLASMIC PROTEIN DDPA-RELATED"/>
    <property type="match status" value="1"/>
</dbReference>
<dbReference type="InterPro" id="IPR030678">
    <property type="entry name" value="Peptide/Ni-bd"/>
</dbReference>
<dbReference type="FunFam" id="3.40.190.10:FF:000036">
    <property type="entry name" value="Dipeptide ABC transporter, substrate-binding protein"/>
    <property type="match status" value="1"/>
</dbReference>
<accession>T1X3Z4</accession>
<proteinExistence type="inferred from homology"/>
<evidence type="ECO:0000256" key="2">
    <source>
        <dbReference type="ARBA" id="ARBA00022729"/>
    </source>
</evidence>
<dbReference type="FunFam" id="3.10.105.10:FF:000002">
    <property type="entry name" value="Dipeptide ABC transporter, substrate-binding protein"/>
    <property type="match status" value="1"/>
</dbReference>
<gene>
    <name evidence="5" type="primary">dppA</name>
    <name evidence="5" type="ORF">VAPA_1c04770</name>
</gene>
<dbReference type="InterPro" id="IPR000914">
    <property type="entry name" value="SBP_5_dom"/>
</dbReference>
<dbReference type="InterPro" id="IPR039424">
    <property type="entry name" value="SBP_5"/>
</dbReference>
<feature type="domain" description="Solute-binding protein family 5" evidence="4">
    <location>
        <begin position="79"/>
        <end position="460"/>
    </location>
</feature>
<dbReference type="HOGENOM" id="CLU_017028_7_0_4"/>
<evidence type="ECO:0000259" key="4">
    <source>
        <dbReference type="Pfam" id="PF00496"/>
    </source>
</evidence>